<keyword evidence="1" id="KW-1133">Transmembrane helix</keyword>
<feature type="domain" description="CARDB" evidence="2">
    <location>
        <begin position="78"/>
        <end position="159"/>
    </location>
</feature>
<organism evidence="3 4">
    <name type="scientific">candidate division MSBL1 archaeon SCGC-AAA259J03</name>
    <dbReference type="NCBI Taxonomy" id="1698269"/>
    <lineage>
        <taxon>Archaea</taxon>
        <taxon>Methanobacteriati</taxon>
        <taxon>Methanobacteriota</taxon>
        <taxon>candidate division MSBL1</taxon>
    </lineage>
</organism>
<protein>
    <recommendedName>
        <fullName evidence="2">CARDB domain-containing protein</fullName>
    </recommendedName>
</protein>
<dbReference type="EMBL" id="LHXT01000138">
    <property type="protein sequence ID" value="KXA96021.1"/>
    <property type="molecule type" value="Genomic_DNA"/>
</dbReference>
<keyword evidence="4" id="KW-1185">Reference proteome</keyword>
<dbReference type="Pfam" id="PF07705">
    <property type="entry name" value="CARDB"/>
    <property type="match status" value="1"/>
</dbReference>
<proteinExistence type="predicted"/>
<evidence type="ECO:0000313" key="4">
    <source>
        <dbReference type="Proteomes" id="UP000070257"/>
    </source>
</evidence>
<dbReference type="Proteomes" id="UP000070257">
    <property type="component" value="Unassembled WGS sequence"/>
</dbReference>
<keyword evidence="1" id="KW-0472">Membrane</keyword>
<gene>
    <name evidence="3" type="ORF">AKJ39_05180</name>
</gene>
<evidence type="ECO:0000256" key="1">
    <source>
        <dbReference type="SAM" id="Phobius"/>
    </source>
</evidence>
<dbReference type="InterPro" id="IPR013783">
    <property type="entry name" value="Ig-like_fold"/>
</dbReference>
<keyword evidence="1" id="KW-0812">Transmembrane</keyword>
<feature type="non-terminal residue" evidence="3">
    <location>
        <position position="161"/>
    </location>
</feature>
<evidence type="ECO:0000313" key="3">
    <source>
        <dbReference type="EMBL" id="KXA96021.1"/>
    </source>
</evidence>
<dbReference type="Gene3D" id="2.60.40.10">
    <property type="entry name" value="Immunoglobulins"/>
    <property type="match status" value="1"/>
</dbReference>
<name>A0A656YV98_9EURY</name>
<accession>A0A656YV98</accession>
<comment type="caution">
    <text evidence="3">The sequence shown here is derived from an EMBL/GenBank/DDBJ whole genome shotgun (WGS) entry which is preliminary data.</text>
</comment>
<sequence length="161" mass="17448">MLEKGQVSGVEYAIVALLVVSIAISSLAFYSSQRVSVPQDLAKKEDIGRLEDRISDLEQGQTDILEQMGVEKARISVTSIRVPKVTSNQKPKILAVLKNSGGKQGTKTISLTVEGKEVDSREVTLGPGETKDITFEIESKEKGEYTVRVGEVIGTLIVEEA</sequence>
<feature type="transmembrane region" description="Helical" evidence="1">
    <location>
        <begin position="12"/>
        <end position="30"/>
    </location>
</feature>
<dbReference type="InterPro" id="IPR011635">
    <property type="entry name" value="CARDB"/>
</dbReference>
<reference evidence="3 4" key="1">
    <citation type="journal article" date="2016" name="Sci. Rep.">
        <title>Metabolic traits of an uncultured archaeal lineage -MSBL1- from brine pools of the Red Sea.</title>
        <authorList>
            <person name="Mwirichia R."/>
            <person name="Alam I."/>
            <person name="Rashid M."/>
            <person name="Vinu M."/>
            <person name="Ba-Alawi W."/>
            <person name="Anthony Kamau A."/>
            <person name="Kamanda Ngugi D."/>
            <person name="Goker M."/>
            <person name="Klenk H.P."/>
            <person name="Bajic V."/>
            <person name="Stingl U."/>
        </authorList>
    </citation>
    <scope>NUCLEOTIDE SEQUENCE [LARGE SCALE GENOMIC DNA]</scope>
    <source>
        <strain evidence="3">SCGC-AAA259J03</strain>
    </source>
</reference>
<evidence type="ECO:0000259" key="2">
    <source>
        <dbReference type="Pfam" id="PF07705"/>
    </source>
</evidence>
<dbReference type="AlphaFoldDB" id="A0A656YV98"/>